<name>A0A6C0HUU9_9ZZZZ</name>
<reference evidence="1" key="1">
    <citation type="journal article" date="2020" name="Nature">
        <title>Giant virus diversity and host interactions through global metagenomics.</title>
        <authorList>
            <person name="Schulz F."/>
            <person name="Roux S."/>
            <person name="Paez-Espino D."/>
            <person name="Jungbluth S."/>
            <person name="Walsh D.A."/>
            <person name="Denef V.J."/>
            <person name="McMahon K.D."/>
            <person name="Konstantinidis K.T."/>
            <person name="Eloe-Fadrosh E.A."/>
            <person name="Kyrpides N.C."/>
            <person name="Woyke T."/>
        </authorList>
    </citation>
    <scope>NUCLEOTIDE SEQUENCE</scope>
    <source>
        <strain evidence="1">GVMAG-M-3300023184-16</strain>
    </source>
</reference>
<dbReference type="EMBL" id="MN740016">
    <property type="protein sequence ID" value="QHT84180.1"/>
    <property type="molecule type" value="Genomic_DNA"/>
</dbReference>
<accession>A0A6C0HUU9</accession>
<dbReference type="AlphaFoldDB" id="A0A6C0HUU9"/>
<sequence>MTSFAPQSVPMSVFVPHVDASFSWEDIAYYFEQVFEIGKLERIEAVPKMNQKDGHPYHACFLYFSHWNNGYNAQNLRLRMMQNMQTRFYVNERLYWMVCPNTSDVFVENLPTPKHMSLTMFVSGKGDLDSIIQTFNDMDLGKVSITHTRLTDETPLNQNLLVYKHISCQGSDIPWVQIMNPHAWKIVVEFDYWYHSKSAHEFQKMLDSEKYVILFPDISTRWIVTQYHATPQTDGINPYIWNSPIQEKNIEFSNNRDDEDMLDISEDSVGGYTSPEQIALNMYSENCSIANIV</sequence>
<evidence type="ECO:0000313" key="1">
    <source>
        <dbReference type="EMBL" id="QHT84180.1"/>
    </source>
</evidence>
<protein>
    <submittedName>
        <fullName evidence="1">Uncharacterized protein</fullName>
    </submittedName>
</protein>
<organism evidence="1">
    <name type="scientific">viral metagenome</name>
    <dbReference type="NCBI Taxonomy" id="1070528"/>
    <lineage>
        <taxon>unclassified sequences</taxon>
        <taxon>metagenomes</taxon>
        <taxon>organismal metagenomes</taxon>
    </lineage>
</organism>
<proteinExistence type="predicted"/>